<organism evidence="2 3">
    <name type="scientific">Sorangium cellulosum</name>
    <name type="common">Polyangium cellulosum</name>
    <dbReference type="NCBI Taxonomy" id="56"/>
    <lineage>
        <taxon>Bacteria</taxon>
        <taxon>Pseudomonadati</taxon>
        <taxon>Myxococcota</taxon>
        <taxon>Polyangia</taxon>
        <taxon>Polyangiales</taxon>
        <taxon>Polyangiaceae</taxon>
        <taxon>Sorangium</taxon>
    </lineage>
</organism>
<evidence type="ECO:0000313" key="2">
    <source>
        <dbReference type="EMBL" id="KYF58639.1"/>
    </source>
</evidence>
<reference evidence="2 3" key="1">
    <citation type="submission" date="2014-02" db="EMBL/GenBank/DDBJ databases">
        <title>The small core and large imbalanced accessory genome model reveals a collaborative survival strategy of Sorangium cellulosum strains in nature.</title>
        <authorList>
            <person name="Han K."/>
            <person name="Peng R."/>
            <person name="Blom J."/>
            <person name="Li Y.-Z."/>
        </authorList>
    </citation>
    <scope>NUCLEOTIDE SEQUENCE [LARGE SCALE GENOMIC DNA]</scope>
    <source>
        <strain evidence="2 3">So0157-18</strain>
    </source>
</reference>
<dbReference type="Proteomes" id="UP000075604">
    <property type="component" value="Unassembled WGS sequence"/>
</dbReference>
<gene>
    <name evidence="2" type="ORF">BE04_39420</name>
</gene>
<comment type="caution">
    <text evidence="2">The sequence shown here is derived from an EMBL/GenBank/DDBJ whole genome shotgun (WGS) entry which is preliminary data.</text>
</comment>
<sequence>MVRGWFGRSAEGGDVETRKRHPHFGPRADFVVSVDRARRDDWRGAVLSLGRALQDARQRTPPDYGDVKNHVLFEAREGGLRIQQTPARATFGLPLTFRYGSVPKGKPVTFAPVDGERHGSSLLLRPVLAGDSLFSLFLRLDGDVPGIDTPVGLRGSGRSLAPAAQNALDEFMRKMKGKVGP</sequence>
<evidence type="ECO:0000256" key="1">
    <source>
        <dbReference type="SAM" id="MobiDB-lite"/>
    </source>
</evidence>
<dbReference type="EMBL" id="JELX01001545">
    <property type="protein sequence ID" value="KYF58639.1"/>
    <property type="molecule type" value="Genomic_DNA"/>
</dbReference>
<accession>A0A150PSI5</accession>
<protein>
    <submittedName>
        <fullName evidence="2">Uncharacterized protein</fullName>
    </submittedName>
</protein>
<evidence type="ECO:0000313" key="3">
    <source>
        <dbReference type="Proteomes" id="UP000075604"/>
    </source>
</evidence>
<proteinExistence type="predicted"/>
<feature type="region of interest" description="Disordered" evidence="1">
    <location>
        <begin position="1"/>
        <end position="20"/>
    </location>
</feature>
<name>A0A150PSI5_SORCE</name>
<dbReference type="AlphaFoldDB" id="A0A150PSI5"/>